<reference evidence="2 3" key="1">
    <citation type="journal article" date="2012" name="BMC Genomics">
        <title>Comparative genomic analysis and phylogenetic position of Theileria equi.</title>
        <authorList>
            <person name="Kappmeyer L.S."/>
            <person name="Thiagarajan M."/>
            <person name="Herndon D.R."/>
            <person name="Ramsay J.D."/>
            <person name="Caler E."/>
            <person name="Djikeng A."/>
            <person name="Gillespie J.J."/>
            <person name="Lau A.O."/>
            <person name="Roalson E.H."/>
            <person name="Silva J.C."/>
            <person name="Silva M.G."/>
            <person name="Suarez C.E."/>
            <person name="Ueti M.W."/>
            <person name="Nene V.M."/>
            <person name="Mealey R.H."/>
            <person name="Knowles D.P."/>
            <person name="Brayton K.A."/>
        </authorList>
    </citation>
    <scope>NUCLEOTIDE SEQUENCE [LARGE SCALE GENOMIC DNA]</scope>
    <source>
        <strain evidence="2 3">WA</strain>
    </source>
</reference>
<accession>L0B2K8</accession>
<feature type="transmembrane region" description="Helical" evidence="1">
    <location>
        <begin position="152"/>
        <end position="179"/>
    </location>
</feature>
<dbReference type="GeneID" id="15805499"/>
<sequence length="370" mass="42240">MIAMSRSADVPSGKYLNKTLMVLIGNMLGEFGNRLIIIIIDLQSDVITSSDLETSMFMWLFSIIPITIGSILASIHLYFRSLGASINDVYRENIRFSNAKRQYNIAKYALQRCIPMVSLVWVIQAIEGFFNTGAVVCTIDAFPQISNSFECALILIFMAFLDLTGRCIVIFMNLLGYKIERNKSIVSNSESTHKFKTSISYLWVSIAFIRIPSALLLLLGRHYRDVLGTFLEANVIATISTLNRFLRGIIIGLVYYSLYSTAYEESLKFYNLPPKVSINEPLECMDQRVTSANSAVLVIPLVYLIEIVIMLISLYFGFKYQMLIFEAENLDNSTWPTDFTDNHGKKFWYWISNIMYSVFQDIEYPFGLCK</sequence>
<dbReference type="AlphaFoldDB" id="L0B2K8"/>
<feature type="transmembrane region" description="Helical" evidence="1">
    <location>
        <begin position="199"/>
        <end position="219"/>
    </location>
</feature>
<gene>
    <name evidence="2" type="ORF">BEWA_008560</name>
</gene>
<dbReference type="VEuPathDB" id="PiroplasmaDB:BEWA_008560"/>
<keyword evidence="1" id="KW-1133">Transmembrane helix</keyword>
<evidence type="ECO:0000256" key="1">
    <source>
        <dbReference type="SAM" id="Phobius"/>
    </source>
</evidence>
<feature type="transmembrane region" description="Helical" evidence="1">
    <location>
        <begin position="295"/>
        <end position="318"/>
    </location>
</feature>
<evidence type="ECO:0000313" key="2">
    <source>
        <dbReference type="EMBL" id="AFZ81446.1"/>
    </source>
</evidence>
<dbReference type="RefSeq" id="XP_004831112.1">
    <property type="nucleotide sequence ID" value="XM_004831055.1"/>
</dbReference>
<keyword evidence="1" id="KW-0472">Membrane</keyword>
<keyword evidence="1" id="KW-0812">Transmembrane</keyword>
<proteinExistence type="predicted"/>
<feature type="transmembrane region" description="Helical" evidence="1">
    <location>
        <begin position="56"/>
        <end position="79"/>
    </location>
</feature>
<feature type="transmembrane region" description="Helical" evidence="1">
    <location>
        <begin position="20"/>
        <end position="40"/>
    </location>
</feature>
<dbReference type="Proteomes" id="UP000031512">
    <property type="component" value="Chromosome 3"/>
</dbReference>
<organism evidence="2 3">
    <name type="scientific">Theileria equi strain WA</name>
    <dbReference type="NCBI Taxonomy" id="1537102"/>
    <lineage>
        <taxon>Eukaryota</taxon>
        <taxon>Sar</taxon>
        <taxon>Alveolata</taxon>
        <taxon>Apicomplexa</taxon>
        <taxon>Aconoidasida</taxon>
        <taxon>Piroplasmida</taxon>
        <taxon>Theileriidae</taxon>
        <taxon>Theileria</taxon>
    </lineage>
</organism>
<dbReference type="eggNOG" id="ENOG502T4NB">
    <property type="taxonomic scope" value="Eukaryota"/>
</dbReference>
<dbReference type="KEGG" id="beq:BEWA_008560"/>
<name>L0B2K8_THEEQ</name>
<feature type="transmembrane region" description="Helical" evidence="1">
    <location>
        <begin position="231"/>
        <end position="258"/>
    </location>
</feature>
<keyword evidence="3" id="KW-1185">Reference proteome</keyword>
<protein>
    <submittedName>
        <fullName evidence="2">Uncharacterized protein</fullName>
    </submittedName>
</protein>
<evidence type="ECO:0000313" key="3">
    <source>
        <dbReference type="Proteomes" id="UP000031512"/>
    </source>
</evidence>
<dbReference type="EMBL" id="CP001670">
    <property type="protein sequence ID" value="AFZ81446.1"/>
    <property type="molecule type" value="Genomic_DNA"/>
</dbReference>